<keyword evidence="1" id="KW-0472">Membrane</keyword>
<dbReference type="Proteomes" id="UP000024635">
    <property type="component" value="Unassembled WGS sequence"/>
</dbReference>
<dbReference type="AlphaFoldDB" id="A0A016UAP3"/>
<keyword evidence="1" id="KW-0812">Transmembrane</keyword>
<evidence type="ECO:0000256" key="1">
    <source>
        <dbReference type="SAM" id="Phobius"/>
    </source>
</evidence>
<sequence length="75" mass="8552">MLFAVSSVSSAPSFASRKVNRGIQVESQTRIRMWLALFVFVFFLFPIGVLIVFRVFPAFMSYLDMREDFAVGAHV</sequence>
<evidence type="ECO:0000313" key="2">
    <source>
        <dbReference type="EMBL" id="EYC12389.1"/>
    </source>
</evidence>
<name>A0A016UAP3_9BILA</name>
<dbReference type="EMBL" id="JARK01001383">
    <property type="protein sequence ID" value="EYC12389.1"/>
    <property type="molecule type" value="Genomic_DNA"/>
</dbReference>
<accession>A0A016UAP3</accession>
<protein>
    <submittedName>
        <fullName evidence="2">Uncharacterized protein</fullName>
    </submittedName>
</protein>
<comment type="caution">
    <text evidence="2">The sequence shown here is derived from an EMBL/GenBank/DDBJ whole genome shotgun (WGS) entry which is preliminary data.</text>
</comment>
<evidence type="ECO:0000313" key="3">
    <source>
        <dbReference type="Proteomes" id="UP000024635"/>
    </source>
</evidence>
<gene>
    <name evidence="2" type="primary">Acey_s0047.g1454</name>
    <name evidence="2" type="ORF">Y032_0047g1454</name>
</gene>
<organism evidence="2 3">
    <name type="scientific">Ancylostoma ceylanicum</name>
    <dbReference type="NCBI Taxonomy" id="53326"/>
    <lineage>
        <taxon>Eukaryota</taxon>
        <taxon>Metazoa</taxon>
        <taxon>Ecdysozoa</taxon>
        <taxon>Nematoda</taxon>
        <taxon>Chromadorea</taxon>
        <taxon>Rhabditida</taxon>
        <taxon>Rhabditina</taxon>
        <taxon>Rhabditomorpha</taxon>
        <taxon>Strongyloidea</taxon>
        <taxon>Ancylostomatidae</taxon>
        <taxon>Ancylostomatinae</taxon>
        <taxon>Ancylostoma</taxon>
    </lineage>
</organism>
<keyword evidence="1" id="KW-1133">Transmembrane helix</keyword>
<reference evidence="3" key="1">
    <citation type="journal article" date="2015" name="Nat. Genet.">
        <title>The genome and transcriptome of the zoonotic hookworm Ancylostoma ceylanicum identify infection-specific gene families.</title>
        <authorList>
            <person name="Schwarz E.M."/>
            <person name="Hu Y."/>
            <person name="Antoshechkin I."/>
            <person name="Miller M.M."/>
            <person name="Sternberg P.W."/>
            <person name="Aroian R.V."/>
        </authorList>
    </citation>
    <scope>NUCLEOTIDE SEQUENCE</scope>
    <source>
        <strain evidence="3">HY135</strain>
    </source>
</reference>
<keyword evidence="3" id="KW-1185">Reference proteome</keyword>
<feature type="transmembrane region" description="Helical" evidence="1">
    <location>
        <begin position="31"/>
        <end position="56"/>
    </location>
</feature>
<proteinExistence type="predicted"/>